<feature type="non-terminal residue" evidence="1">
    <location>
        <position position="44"/>
    </location>
</feature>
<feature type="non-terminal residue" evidence="1">
    <location>
        <position position="1"/>
    </location>
</feature>
<organism evidence="1 2">
    <name type="scientific">Funneliformis mosseae</name>
    <name type="common">Endomycorrhizal fungus</name>
    <name type="synonym">Glomus mosseae</name>
    <dbReference type="NCBI Taxonomy" id="27381"/>
    <lineage>
        <taxon>Eukaryota</taxon>
        <taxon>Fungi</taxon>
        <taxon>Fungi incertae sedis</taxon>
        <taxon>Mucoromycota</taxon>
        <taxon>Glomeromycotina</taxon>
        <taxon>Glomeromycetes</taxon>
        <taxon>Glomerales</taxon>
        <taxon>Glomeraceae</taxon>
        <taxon>Funneliformis</taxon>
    </lineage>
</organism>
<comment type="caution">
    <text evidence="1">The sequence shown here is derived from an EMBL/GenBank/DDBJ whole genome shotgun (WGS) entry which is preliminary data.</text>
</comment>
<dbReference type="AlphaFoldDB" id="A0A9N9IGJ4"/>
<accession>A0A9N9IGJ4</accession>
<gene>
    <name evidence="1" type="ORF">FMOSSE_LOCUS15784</name>
</gene>
<sequence>IPTDIRENATHIVLFSGEDSIRKLADIISSYTDADLHKASKVLD</sequence>
<dbReference type="EMBL" id="CAJVPP010017901">
    <property type="protein sequence ID" value="CAG8733929.1"/>
    <property type="molecule type" value="Genomic_DNA"/>
</dbReference>
<evidence type="ECO:0000313" key="2">
    <source>
        <dbReference type="Proteomes" id="UP000789375"/>
    </source>
</evidence>
<name>A0A9N9IGJ4_FUNMO</name>
<proteinExistence type="predicted"/>
<keyword evidence="2" id="KW-1185">Reference proteome</keyword>
<evidence type="ECO:0000313" key="1">
    <source>
        <dbReference type="EMBL" id="CAG8733929.1"/>
    </source>
</evidence>
<protein>
    <submittedName>
        <fullName evidence="1">13783_t:CDS:1</fullName>
    </submittedName>
</protein>
<dbReference type="Proteomes" id="UP000789375">
    <property type="component" value="Unassembled WGS sequence"/>
</dbReference>
<reference evidence="1" key="1">
    <citation type="submission" date="2021-06" db="EMBL/GenBank/DDBJ databases">
        <authorList>
            <person name="Kallberg Y."/>
            <person name="Tangrot J."/>
            <person name="Rosling A."/>
        </authorList>
    </citation>
    <scope>NUCLEOTIDE SEQUENCE</scope>
    <source>
        <strain evidence="1">87-6 pot B 2015</strain>
    </source>
</reference>